<dbReference type="AlphaFoldDB" id="A0A0R1QXJ5"/>
<protein>
    <submittedName>
        <fullName evidence="2">CRISPR-associated Cas5 domain protein</fullName>
    </submittedName>
</protein>
<reference evidence="2 3" key="1">
    <citation type="journal article" date="2015" name="Genome Announc.">
        <title>Expanding the biotechnology potential of lactobacilli through comparative genomics of 213 strains and associated genera.</title>
        <authorList>
            <person name="Sun Z."/>
            <person name="Harris H.M."/>
            <person name="McCann A."/>
            <person name="Guo C."/>
            <person name="Argimon S."/>
            <person name="Zhang W."/>
            <person name="Yang X."/>
            <person name="Jeffery I.B."/>
            <person name="Cooney J.C."/>
            <person name="Kagawa T.F."/>
            <person name="Liu W."/>
            <person name="Song Y."/>
            <person name="Salvetti E."/>
            <person name="Wrobel A."/>
            <person name="Rasinkangas P."/>
            <person name="Parkhill J."/>
            <person name="Rea M.C."/>
            <person name="O'Sullivan O."/>
            <person name="Ritari J."/>
            <person name="Douillard F.P."/>
            <person name="Paul Ross R."/>
            <person name="Yang R."/>
            <person name="Briner A.E."/>
            <person name="Felis G.E."/>
            <person name="de Vos W.M."/>
            <person name="Barrangou R."/>
            <person name="Klaenhammer T.R."/>
            <person name="Caufield P.W."/>
            <person name="Cui Y."/>
            <person name="Zhang H."/>
            <person name="O'Toole P.W."/>
        </authorList>
    </citation>
    <scope>NUCLEOTIDE SEQUENCE [LARGE SCALE GENOMIC DNA]</scope>
    <source>
        <strain evidence="2 3">DSM 15429</strain>
    </source>
</reference>
<evidence type="ECO:0000256" key="1">
    <source>
        <dbReference type="ARBA" id="ARBA00023118"/>
    </source>
</evidence>
<dbReference type="InterPro" id="IPR013422">
    <property type="entry name" value="CRISPR-assoc_prot_Cas5_N"/>
</dbReference>
<dbReference type="GO" id="GO:0003723">
    <property type="term" value="F:RNA binding"/>
    <property type="evidence" value="ECO:0007669"/>
    <property type="project" value="InterPro"/>
</dbReference>
<dbReference type="Gene3D" id="3.30.70.2660">
    <property type="match status" value="1"/>
</dbReference>
<evidence type="ECO:0000313" key="2">
    <source>
        <dbReference type="EMBL" id="KRL49712.1"/>
    </source>
</evidence>
<dbReference type="Proteomes" id="UP000051835">
    <property type="component" value="Unassembled WGS sequence"/>
</dbReference>
<dbReference type="NCBIfam" id="TIGR01868">
    <property type="entry name" value="casD_Cas5e"/>
    <property type="match status" value="1"/>
</dbReference>
<dbReference type="EMBL" id="AZFC01000005">
    <property type="protein sequence ID" value="KRL49712.1"/>
    <property type="molecule type" value="Genomic_DNA"/>
</dbReference>
<dbReference type="InterPro" id="IPR010147">
    <property type="entry name" value="CRISPR-assoc_prot_CasD"/>
</dbReference>
<keyword evidence="1" id="KW-0051">Antiviral defense</keyword>
<dbReference type="RefSeq" id="WP_056963192.1">
    <property type="nucleotide sequence ID" value="NZ_AZFC01000005.1"/>
</dbReference>
<organism evidence="2 3">
    <name type="scientific">Levilactobacillus spicheri DSM 15429</name>
    <dbReference type="NCBI Taxonomy" id="1423805"/>
    <lineage>
        <taxon>Bacteria</taxon>
        <taxon>Bacillati</taxon>
        <taxon>Bacillota</taxon>
        <taxon>Bacilli</taxon>
        <taxon>Lactobacillales</taxon>
        <taxon>Lactobacillaceae</taxon>
        <taxon>Levilactobacillus</taxon>
    </lineage>
</organism>
<accession>A0A0R1QXJ5</accession>
<dbReference type="PATRIC" id="fig|1423805.4.peg.2503"/>
<dbReference type="InterPro" id="IPR021124">
    <property type="entry name" value="CRISPR-assoc_prot_Cas5"/>
</dbReference>
<name>A0A0R1QXJ5_9LACO</name>
<sequence length="235" mass="26721">MKTLTIRLTAPLQAYGNEATFDWRTTDPAPTKSAIIGMVAAALGYQRTDPRIVALNGLNFAVRLDQPGRTLTDYQTVEWKPGTRKITHREYLQDAVFVVALGSDDEQLITAIQRALRHPQFQLYLGRRSNAPAGVLQMETYAAQSPVEVLEQLSWRAADWYQRRYWRHAESVRVEIIADADLLPHQHSGLARDRVVSFDQRDRRYGYRAVATETITLRPTASQQADTEHDPFSVL</sequence>
<dbReference type="GO" id="GO:0043571">
    <property type="term" value="P:maintenance of CRISPR repeat elements"/>
    <property type="evidence" value="ECO:0007669"/>
    <property type="project" value="InterPro"/>
</dbReference>
<dbReference type="NCBIfam" id="TIGR02593">
    <property type="entry name" value="CRISPR_cas5"/>
    <property type="match status" value="1"/>
</dbReference>
<comment type="caution">
    <text evidence="2">The sequence shown here is derived from an EMBL/GenBank/DDBJ whole genome shotgun (WGS) entry which is preliminary data.</text>
</comment>
<dbReference type="Pfam" id="PF09704">
    <property type="entry name" value="Cas_Cas5d"/>
    <property type="match status" value="1"/>
</dbReference>
<dbReference type="GO" id="GO:0051607">
    <property type="term" value="P:defense response to virus"/>
    <property type="evidence" value="ECO:0007669"/>
    <property type="project" value="UniProtKB-KW"/>
</dbReference>
<dbReference type="CDD" id="cd09645">
    <property type="entry name" value="Cas5_I-E"/>
    <property type="match status" value="1"/>
</dbReference>
<gene>
    <name evidence="2" type="ORF">FD37_GL002430</name>
</gene>
<proteinExistence type="predicted"/>
<evidence type="ECO:0000313" key="3">
    <source>
        <dbReference type="Proteomes" id="UP000051835"/>
    </source>
</evidence>